<dbReference type="Gene3D" id="2.170.190.11">
    <property type="entry name" value="Molybdopterin biosynthesis moea protein, domain 3"/>
    <property type="match status" value="1"/>
</dbReference>
<keyword evidence="4 7" id="KW-0500">Molybdenum</keyword>
<evidence type="ECO:0000256" key="3">
    <source>
        <dbReference type="ARBA" id="ARBA00010763"/>
    </source>
</evidence>
<dbReference type="GO" id="GO:0006777">
    <property type="term" value="P:Mo-molybdopterin cofactor biosynthetic process"/>
    <property type="evidence" value="ECO:0007669"/>
    <property type="project" value="UniProtKB-UniRule"/>
</dbReference>
<dbReference type="STRING" id="262898.GA0070564_10975"/>
<evidence type="ECO:0000256" key="2">
    <source>
        <dbReference type="ARBA" id="ARBA00005046"/>
    </source>
</evidence>
<keyword evidence="7 10" id="KW-0808">Transferase</keyword>
<dbReference type="InterPro" id="IPR036688">
    <property type="entry name" value="MoeA_C_domain_IV_sf"/>
</dbReference>
<dbReference type="SUPFAM" id="SSF63867">
    <property type="entry name" value="MoeA C-terminal domain-like"/>
    <property type="match status" value="1"/>
</dbReference>
<dbReference type="PANTHER" id="PTHR10192">
    <property type="entry name" value="MOLYBDOPTERIN BIOSYNTHESIS PROTEIN"/>
    <property type="match status" value="1"/>
</dbReference>
<keyword evidence="5 7" id="KW-0501">Molybdenum cofactor biosynthesis</keyword>
<evidence type="ECO:0000259" key="9">
    <source>
        <dbReference type="SMART" id="SM00852"/>
    </source>
</evidence>
<dbReference type="InterPro" id="IPR005110">
    <property type="entry name" value="MoeA_linker/N"/>
</dbReference>
<dbReference type="RefSeq" id="WP_091613916.1">
    <property type="nucleotide sequence ID" value="NZ_FMCX01000009.1"/>
</dbReference>
<dbReference type="OrthoDB" id="3196725at2"/>
<dbReference type="InterPro" id="IPR038987">
    <property type="entry name" value="MoeA-like"/>
</dbReference>
<dbReference type="SMART" id="SM00852">
    <property type="entry name" value="MoCF_biosynth"/>
    <property type="match status" value="1"/>
</dbReference>
<dbReference type="SUPFAM" id="SSF53218">
    <property type="entry name" value="Molybdenum cofactor biosynthesis proteins"/>
    <property type="match status" value="1"/>
</dbReference>
<dbReference type="InterPro" id="IPR036425">
    <property type="entry name" value="MoaB/Mog-like_dom_sf"/>
</dbReference>
<dbReference type="Proteomes" id="UP000199504">
    <property type="component" value="Unassembled WGS sequence"/>
</dbReference>
<evidence type="ECO:0000313" key="10">
    <source>
        <dbReference type="EMBL" id="SCF43205.1"/>
    </source>
</evidence>
<dbReference type="EC" id="2.10.1.1" evidence="7"/>
<dbReference type="Pfam" id="PF00994">
    <property type="entry name" value="MoCF_biosynth"/>
    <property type="match status" value="1"/>
</dbReference>
<accession>A0A1C5AD91</accession>
<dbReference type="EMBL" id="FMCX01000009">
    <property type="protein sequence ID" value="SCF43205.1"/>
    <property type="molecule type" value="Genomic_DNA"/>
</dbReference>
<comment type="cofactor">
    <cofactor evidence="7">
        <name>Mg(2+)</name>
        <dbReference type="ChEBI" id="CHEBI:18420"/>
    </cofactor>
</comment>
<feature type="region of interest" description="Disordered" evidence="8">
    <location>
        <begin position="1"/>
        <end position="21"/>
    </location>
</feature>
<sequence>MSTETAAQAEDRATAPPPAGWEEARARVYAVGLSAALPAVSRSLADLDGHTLAEPLTTRTDLPAFPTSSVDGWAVRGEGPWRVVGRVLAGNRPAPLTEEGSTVEIATGAMVPEGTTAILRVEESTRTGDGRVDGTPRPTPEWREPGEEAYSGEELLPAGTPVDPALIGLAASCGHDTLRVRRAPRAALLVFGDELLTKGPPAAGRVRDALGPAVPAWLRRYGCQVRPSDVVGPVADTLPAHVAAVRSALAGADLVCTTGGTMHGPVDHLHPTLAALGADYVVNTVAVRPGFPMLLARLVSDDGRVRFVAGLPGNPQSAIVALVSLVAPLLAGLQGRPMPVLPHATLAEPIAGRGDYTHLALVRLDRAAGTAHPVRHVGSAMLRGLAGADGFAVVRPGTTGAVGDRVPIVPLPLLPGERSW</sequence>
<evidence type="ECO:0000313" key="11">
    <source>
        <dbReference type="Proteomes" id="UP000199504"/>
    </source>
</evidence>
<feature type="compositionally biased region" description="Basic and acidic residues" evidence="8">
    <location>
        <begin position="126"/>
        <end position="146"/>
    </location>
</feature>
<feature type="domain" description="MoaB/Mog" evidence="9">
    <location>
        <begin position="187"/>
        <end position="332"/>
    </location>
</feature>
<dbReference type="InterPro" id="IPR005111">
    <property type="entry name" value="MoeA_C_domain_IV"/>
</dbReference>
<reference evidence="11" key="1">
    <citation type="submission" date="2016-06" db="EMBL/GenBank/DDBJ databases">
        <authorList>
            <person name="Varghese N."/>
            <person name="Submissions Spin"/>
        </authorList>
    </citation>
    <scope>NUCLEOTIDE SEQUENCE [LARGE SCALE GENOMIC DNA]</scope>
    <source>
        <strain evidence="11">DSM 44830</strain>
    </source>
</reference>
<comment type="function">
    <text evidence="1 7">Catalyzes the insertion of molybdate into adenylated molybdopterin with the concomitant release of AMP.</text>
</comment>
<keyword evidence="7" id="KW-0460">Magnesium</keyword>
<evidence type="ECO:0000256" key="4">
    <source>
        <dbReference type="ARBA" id="ARBA00022505"/>
    </source>
</evidence>
<protein>
    <recommendedName>
        <fullName evidence="7">Molybdopterin molybdenumtransferase</fullName>
        <ecNumber evidence="7">2.10.1.1</ecNumber>
    </recommendedName>
</protein>
<name>A0A1C5AD91_9ACTN</name>
<dbReference type="Gene3D" id="2.40.340.10">
    <property type="entry name" value="MoeA, C-terminal, domain IV"/>
    <property type="match status" value="1"/>
</dbReference>
<dbReference type="InterPro" id="IPR036135">
    <property type="entry name" value="MoeA_linker/N_sf"/>
</dbReference>
<dbReference type="GO" id="GO:0046872">
    <property type="term" value="F:metal ion binding"/>
    <property type="evidence" value="ECO:0007669"/>
    <property type="project" value="UniProtKB-UniRule"/>
</dbReference>
<dbReference type="AlphaFoldDB" id="A0A1C5AD91"/>
<dbReference type="Gene3D" id="3.90.105.10">
    <property type="entry name" value="Molybdopterin biosynthesis moea protein, domain 2"/>
    <property type="match status" value="1"/>
</dbReference>
<dbReference type="PANTHER" id="PTHR10192:SF5">
    <property type="entry name" value="GEPHYRIN"/>
    <property type="match status" value="1"/>
</dbReference>
<dbReference type="Gene3D" id="3.40.980.10">
    <property type="entry name" value="MoaB/Mog-like domain"/>
    <property type="match status" value="1"/>
</dbReference>
<dbReference type="GO" id="GO:0061599">
    <property type="term" value="F:molybdopterin molybdotransferase activity"/>
    <property type="evidence" value="ECO:0007669"/>
    <property type="project" value="UniProtKB-UniRule"/>
</dbReference>
<comment type="catalytic activity">
    <reaction evidence="6">
        <text>adenylyl-molybdopterin + molybdate = Mo-molybdopterin + AMP + H(+)</text>
        <dbReference type="Rhea" id="RHEA:35047"/>
        <dbReference type="ChEBI" id="CHEBI:15378"/>
        <dbReference type="ChEBI" id="CHEBI:36264"/>
        <dbReference type="ChEBI" id="CHEBI:62727"/>
        <dbReference type="ChEBI" id="CHEBI:71302"/>
        <dbReference type="ChEBI" id="CHEBI:456215"/>
        <dbReference type="EC" id="2.10.1.1"/>
    </reaction>
</comment>
<evidence type="ECO:0000256" key="8">
    <source>
        <dbReference type="SAM" id="MobiDB-lite"/>
    </source>
</evidence>
<proteinExistence type="inferred from homology"/>
<gene>
    <name evidence="10" type="ORF">GA0070564_10975</name>
</gene>
<dbReference type="CDD" id="cd00887">
    <property type="entry name" value="MoeA"/>
    <property type="match status" value="1"/>
</dbReference>
<dbReference type="InterPro" id="IPR001453">
    <property type="entry name" value="MoaB/Mog_dom"/>
</dbReference>
<evidence type="ECO:0000256" key="5">
    <source>
        <dbReference type="ARBA" id="ARBA00023150"/>
    </source>
</evidence>
<keyword evidence="11" id="KW-1185">Reference proteome</keyword>
<dbReference type="UniPathway" id="UPA00344"/>
<organism evidence="10 11">
    <name type="scientific">Micromonospora mirobrigensis</name>
    <dbReference type="NCBI Taxonomy" id="262898"/>
    <lineage>
        <taxon>Bacteria</taxon>
        <taxon>Bacillati</taxon>
        <taxon>Actinomycetota</taxon>
        <taxon>Actinomycetes</taxon>
        <taxon>Micromonosporales</taxon>
        <taxon>Micromonosporaceae</taxon>
        <taxon>Micromonospora</taxon>
    </lineage>
</organism>
<keyword evidence="7" id="KW-0479">Metal-binding</keyword>
<evidence type="ECO:0000256" key="6">
    <source>
        <dbReference type="ARBA" id="ARBA00047317"/>
    </source>
</evidence>
<evidence type="ECO:0000256" key="1">
    <source>
        <dbReference type="ARBA" id="ARBA00002901"/>
    </source>
</evidence>
<dbReference type="Pfam" id="PF03453">
    <property type="entry name" value="MoeA_N"/>
    <property type="match status" value="1"/>
</dbReference>
<comment type="pathway">
    <text evidence="2 7">Cofactor biosynthesis; molybdopterin biosynthesis.</text>
</comment>
<dbReference type="SUPFAM" id="SSF63882">
    <property type="entry name" value="MoeA N-terminal region -like"/>
    <property type="match status" value="1"/>
</dbReference>
<evidence type="ECO:0000256" key="7">
    <source>
        <dbReference type="RuleBase" id="RU365090"/>
    </source>
</evidence>
<dbReference type="GO" id="GO:0005829">
    <property type="term" value="C:cytosol"/>
    <property type="evidence" value="ECO:0007669"/>
    <property type="project" value="TreeGrafter"/>
</dbReference>
<dbReference type="Pfam" id="PF03454">
    <property type="entry name" value="MoeA_C"/>
    <property type="match status" value="1"/>
</dbReference>
<feature type="region of interest" description="Disordered" evidence="8">
    <location>
        <begin position="126"/>
        <end position="147"/>
    </location>
</feature>
<comment type="similarity">
    <text evidence="3 7">Belongs to the MoeA family.</text>
</comment>